<dbReference type="GO" id="GO:0070979">
    <property type="term" value="P:protein K11-linked ubiquitination"/>
    <property type="evidence" value="ECO:0000318"/>
    <property type="project" value="GO_Central"/>
</dbReference>
<evidence type="ECO:0000256" key="3">
    <source>
        <dbReference type="ARBA" id="ARBA00006940"/>
    </source>
</evidence>
<dbReference type="PANTHER" id="PTHR28672">
    <property type="entry name" value="ANAPHASE-PROMOTING COMPLEX SUBUNIT 13"/>
    <property type="match status" value="1"/>
</dbReference>
<keyword evidence="6" id="KW-0498">Mitosis</keyword>
<evidence type="ECO:0000256" key="1">
    <source>
        <dbReference type="ARBA" id="ARBA00004123"/>
    </source>
</evidence>
<comment type="similarity">
    <text evidence="3">Belongs to the APC13 family.</text>
</comment>
<keyword evidence="9" id="KW-0131">Cell cycle</keyword>
<evidence type="ECO:0000256" key="9">
    <source>
        <dbReference type="ARBA" id="ARBA00023306"/>
    </source>
</evidence>
<evidence type="ECO:0000256" key="6">
    <source>
        <dbReference type="ARBA" id="ARBA00022776"/>
    </source>
</evidence>
<evidence type="ECO:0000256" key="8">
    <source>
        <dbReference type="ARBA" id="ARBA00023242"/>
    </source>
</evidence>
<dbReference type="STRING" id="71139.A0A059AVB4"/>
<dbReference type="GO" id="GO:0051301">
    <property type="term" value="P:cell division"/>
    <property type="evidence" value="ECO:0007669"/>
    <property type="project" value="UniProtKB-KW"/>
</dbReference>
<dbReference type="GO" id="GO:0005680">
    <property type="term" value="C:anaphase-promoting complex"/>
    <property type="evidence" value="ECO:0000318"/>
    <property type="project" value="GO_Central"/>
</dbReference>
<organism evidence="11">
    <name type="scientific">Eucalyptus grandis</name>
    <name type="common">Flooded gum</name>
    <dbReference type="NCBI Taxonomy" id="71139"/>
    <lineage>
        <taxon>Eukaryota</taxon>
        <taxon>Viridiplantae</taxon>
        <taxon>Streptophyta</taxon>
        <taxon>Embryophyta</taxon>
        <taxon>Tracheophyta</taxon>
        <taxon>Spermatophyta</taxon>
        <taxon>Magnoliopsida</taxon>
        <taxon>eudicotyledons</taxon>
        <taxon>Gunneridae</taxon>
        <taxon>Pentapetalae</taxon>
        <taxon>rosids</taxon>
        <taxon>malvids</taxon>
        <taxon>Myrtales</taxon>
        <taxon>Myrtaceae</taxon>
        <taxon>Myrtoideae</taxon>
        <taxon>Eucalypteae</taxon>
        <taxon>Eucalyptus</taxon>
    </lineage>
</organism>
<dbReference type="AlphaFoldDB" id="A0A059AVB4"/>
<dbReference type="InParanoid" id="A0A059AVB4"/>
<keyword evidence="8" id="KW-0539">Nucleus</keyword>
<protein>
    <recommendedName>
        <fullName evidence="4">Anaphase-promoting complex subunit 13</fullName>
    </recommendedName>
</protein>
<dbReference type="PANTHER" id="PTHR28672:SF1">
    <property type="entry name" value="ANAPHASE-PROMOTING COMPLEX SUBUNIT 13"/>
    <property type="match status" value="1"/>
</dbReference>
<evidence type="ECO:0000256" key="7">
    <source>
        <dbReference type="ARBA" id="ARBA00022786"/>
    </source>
</evidence>
<keyword evidence="7" id="KW-0833">Ubl conjugation pathway</keyword>
<evidence type="ECO:0000256" key="2">
    <source>
        <dbReference type="ARBA" id="ARBA00004906"/>
    </source>
</evidence>
<evidence type="ECO:0000256" key="4">
    <source>
        <dbReference type="ARBA" id="ARBA00013935"/>
    </source>
</evidence>
<comment type="subcellular location">
    <subcellularLocation>
        <location evidence="1">Nucleus</location>
    </subcellularLocation>
</comment>
<sequence>MFARISCISNRKPGPYRIHYPSSPQAQIHYIPHLRSSPANPSPILFHYNPGVYRRSLLHPQFLIRGWLLHLCSATLPFRIPLSGLLLARSVLPRGCFSDLGGSASRFGSRGCGSERFVFFSFWGSGGIEGQNMAELSMGILIDIVDEEWMRDTLPNDDLPLPPVLLVRNEDVEDSNQETQQADGDSWHDLALNTQ</sequence>
<reference evidence="11" key="1">
    <citation type="submission" date="2013-07" db="EMBL/GenBank/DDBJ databases">
        <title>The genome of Eucalyptus grandis.</title>
        <authorList>
            <person name="Schmutz J."/>
            <person name="Hayes R."/>
            <person name="Myburg A."/>
            <person name="Tuskan G."/>
            <person name="Grattapaglia D."/>
            <person name="Rokhsar D.S."/>
        </authorList>
    </citation>
    <scope>NUCLEOTIDE SEQUENCE</scope>
    <source>
        <tissue evidence="11">Leaf extractions</tissue>
    </source>
</reference>
<name>A0A059AVB4_EUCGR</name>
<feature type="region of interest" description="Disordered" evidence="10">
    <location>
        <begin position="172"/>
        <end position="195"/>
    </location>
</feature>
<dbReference type="eggNOG" id="ENOG502S8ST">
    <property type="taxonomic scope" value="Eukaryota"/>
</dbReference>
<keyword evidence="5" id="KW-0132">Cell division</keyword>
<evidence type="ECO:0000313" key="11">
    <source>
        <dbReference type="EMBL" id="KCW57808.1"/>
    </source>
</evidence>
<dbReference type="InterPro" id="IPR008401">
    <property type="entry name" value="Apc13"/>
</dbReference>
<accession>A0A059AVB4</accession>
<dbReference type="Gramene" id="KCW57808">
    <property type="protein sequence ID" value="KCW57808"/>
    <property type="gene ID" value="EUGRSUZ_H00565"/>
</dbReference>
<gene>
    <name evidence="11" type="ORF">EUGRSUZ_H00565</name>
</gene>
<evidence type="ECO:0000256" key="10">
    <source>
        <dbReference type="SAM" id="MobiDB-lite"/>
    </source>
</evidence>
<evidence type="ECO:0000256" key="5">
    <source>
        <dbReference type="ARBA" id="ARBA00022618"/>
    </source>
</evidence>
<comment type="pathway">
    <text evidence="2">Protein modification; protein ubiquitination.</text>
</comment>
<proteinExistence type="inferred from homology"/>
<dbReference type="EMBL" id="KK198760">
    <property type="protein sequence ID" value="KCW57808.1"/>
    <property type="molecule type" value="Genomic_DNA"/>
</dbReference>